<dbReference type="InterPro" id="IPR001969">
    <property type="entry name" value="Aspartic_peptidase_AS"/>
</dbReference>
<sequence length="100" mass="10812">MVIPSKEIASTTPIISIGIVCWNATTQASHNPCHICSSICQMDNLTPFTKTFIQKYASMRAFEIPIKLGTANAHALIDTGAQCSMLSSGLVKHAFEKQSL</sequence>
<keyword evidence="1" id="KW-1185">Reference proteome</keyword>
<dbReference type="GO" id="GO:0006508">
    <property type="term" value="P:proteolysis"/>
    <property type="evidence" value="ECO:0007669"/>
    <property type="project" value="InterPro"/>
</dbReference>
<organism evidence="1 2">
    <name type="scientific">Romanomermis culicivorax</name>
    <name type="common">Nematode worm</name>
    <dbReference type="NCBI Taxonomy" id="13658"/>
    <lineage>
        <taxon>Eukaryota</taxon>
        <taxon>Metazoa</taxon>
        <taxon>Ecdysozoa</taxon>
        <taxon>Nematoda</taxon>
        <taxon>Enoplea</taxon>
        <taxon>Dorylaimia</taxon>
        <taxon>Mermithida</taxon>
        <taxon>Mermithoidea</taxon>
        <taxon>Mermithidae</taxon>
        <taxon>Romanomermis</taxon>
    </lineage>
</organism>
<name>A0A915J2Z6_ROMCU</name>
<proteinExistence type="predicted"/>
<dbReference type="GO" id="GO:0004190">
    <property type="term" value="F:aspartic-type endopeptidase activity"/>
    <property type="evidence" value="ECO:0007669"/>
    <property type="project" value="InterPro"/>
</dbReference>
<evidence type="ECO:0000313" key="2">
    <source>
        <dbReference type="WBParaSite" id="nRc.2.0.1.t20077-RA"/>
    </source>
</evidence>
<dbReference type="AlphaFoldDB" id="A0A915J2Z6"/>
<protein>
    <submittedName>
        <fullName evidence="2">Peptidase A2 domain-containing protein</fullName>
    </submittedName>
</protein>
<dbReference type="Proteomes" id="UP000887565">
    <property type="component" value="Unplaced"/>
</dbReference>
<accession>A0A915J2Z6</accession>
<evidence type="ECO:0000313" key="1">
    <source>
        <dbReference type="Proteomes" id="UP000887565"/>
    </source>
</evidence>
<dbReference type="WBParaSite" id="nRc.2.0.1.t20077-RA">
    <property type="protein sequence ID" value="nRc.2.0.1.t20077-RA"/>
    <property type="gene ID" value="nRc.2.0.1.g20077"/>
</dbReference>
<dbReference type="PROSITE" id="PS00141">
    <property type="entry name" value="ASP_PROTEASE"/>
    <property type="match status" value="1"/>
</dbReference>
<reference evidence="2" key="1">
    <citation type="submission" date="2022-11" db="UniProtKB">
        <authorList>
            <consortium name="WormBaseParasite"/>
        </authorList>
    </citation>
    <scope>IDENTIFICATION</scope>
</reference>